<accession>A0A8K0ED22</accession>
<comment type="caution">
    <text evidence="4">The sequence shown here is derived from an EMBL/GenBank/DDBJ whole genome shotgun (WGS) entry which is preliminary data.</text>
</comment>
<dbReference type="AlphaFoldDB" id="A0A8K0ED22"/>
<organism evidence="4 5">
    <name type="scientific">Rhamnella rubrinervis</name>
    <dbReference type="NCBI Taxonomy" id="2594499"/>
    <lineage>
        <taxon>Eukaryota</taxon>
        <taxon>Viridiplantae</taxon>
        <taxon>Streptophyta</taxon>
        <taxon>Embryophyta</taxon>
        <taxon>Tracheophyta</taxon>
        <taxon>Spermatophyta</taxon>
        <taxon>Magnoliopsida</taxon>
        <taxon>eudicotyledons</taxon>
        <taxon>Gunneridae</taxon>
        <taxon>Pentapetalae</taxon>
        <taxon>rosids</taxon>
        <taxon>fabids</taxon>
        <taxon>Rosales</taxon>
        <taxon>Rhamnaceae</taxon>
        <taxon>rhamnoid group</taxon>
        <taxon>Rhamneae</taxon>
        <taxon>Rhamnella</taxon>
    </lineage>
</organism>
<proteinExistence type="predicted"/>
<dbReference type="EMBL" id="VOIH02000007">
    <property type="protein sequence ID" value="KAF3441757.1"/>
    <property type="molecule type" value="Genomic_DNA"/>
</dbReference>
<evidence type="ECO:0000313" key="5">
    <source>
        <dbReference type="Proteomes" id="UP000796880"/>
    </source>
</evidence>
<keyword evidence="5" id="KW-1185">Reference proteome</keyword>
<dbReference type="GO" id="GO:0055028">
    <property type="term" value="C:cortical microtubule"/>
    <property type="evidence" value="ECO:0007669"/>
    <property type="project" value="TreeGrafter"/>
</dbReference>
<dbReference type="PANTHER" id="PTHR31342">
    <property type="entry name" value="PROTEIN CHUP1, CHLOROPLASTIC"/>
    <property type="match status" value="1"/>
</dbReference>
<protein>
    <recommendedName>
        <fullName evidence="6">Protein CHUP1, chloroplastic</fullName>
    </recommendedName>
</protein>
<feature type="coiled-coil region" evidence="2">
    <location>
        <begin position="99"/>
        <end position="181"/>
    </location>
</feature>
<name>A0A8K0ED22_9ROSA</name>
<dbReference type="PANTHER" id="PTHR31342:SF10">
    <property type="entry name" value="CHUP1-LIKE PROTEIN"/>
    <property type="match status" value="1"/>
</dbReference>
<evidence type="ECO:0008006" key="6">
    <source>
        <dbReference type="Google" id="ProtNLM"/>
    </source>
</evidence>
<dbReference type="GO" id="GO:0072699">
    <property type="term" value="P:protein localization to cortical microtubule cytoskeleton"/>
    <property type="evidence" value="ECO:0007669"/>
    <property type="project" value="TreeGrafter"/>
</dbReference>
<feature type="coiled-coil region" evidence="2">
    <location>
        <begin position="234"/>
        <end position="312"/>
    </location>
</feature>
<evidence type="ECO:0000256" key="1">
    <source>
        <dbReference type="ARBA" id="ARBA00023054"/>
    </source>
</evidence>
<reference evidence="4" key="1">
    <citation type="submission" date="2020-03" db="EMBL/GenBank/DDBJ databases">
        <title>A high-quality chromosome-level genome assembly of a woody plant with both climbing and erect habits, Rhamnella rubrinervis.</title>
        <authorList>
            <person name="Lu Z."/>
            <person name="Yang Y."/>
            <person name="Zhu X."/>
            <person name="Sun Y."/>
        </authorList>
    </citation>
    <scope>NUCLEOTIDE SEQUENCE</scope>
    <source>
        <strain evidence="4">BYM</strain>
        <tissue evidence="4">Leaf</tissue>
    </source>
</reference>
<evidence type="ECO:0000256" key="3">
    <source>
        <dbReference type="SAM" id="MobiDB-lite"/>
    </source>
</evidence>
<evidence type="ECO:0000256" key="2">
    <source>
        <dbReference type="SAM" id="Coils"/>
    </source>
</evidence>
<feature type="region of interest" description="Disordered" evidence="3">
    <location>
        <begin position="422"/>
        <end position="445"/>
    </location>
</feature>
<keyword evidence="1 2" id="KW-0175">Coiled coil</keyword>
<gene>
    <name evidence="4" type="ORF">FNV43_RR15672</name>
</gene>
<sequence length="445" mass="52289">MEGSTSKAEIMKPVILKAGIPLALSVAGYLCAKLMARRCVPKDPLFENQPEIDSQLRDDQERFHSFGSSTSLPSIEYEKPMAMDTDFKNSTESFETEDEPSVEEELLRLRSRIEDLQKREWELETQFLRYCDLKEQDCMLMQLENTLSFEMSQVEFLDKEIASMEAEKNRLETLVVEYLRVLELVEFWKSKNGFLHRKVKKLLRRIKVQSSRVREQGLKIEAREAVILRTHDVLEKRTNIIKELEDEVQELKMKLDDRQEEKNELLKMLELAEKSNLSISKNEAEGITMEDYDRLSNELEQLQKDRAAEVKELIYLRWSSACLRHELMKNQEHQEQIQRKDHLEIDFEGNLIVENYGSEQELEGMIMEQNGDYFDTATGEQVHSKRRKLLQRLRRWVEGSENKGKAKLIDHEKESHEVKCFRRHSVSDESEEHLQARRSCSSAGP</sequence>
<dbReference type="InterPro" id="IPR040265">
    <property type="entry name" value="CHUP1/IPGA1-like"/>
</dbReference>
<dbReference type="Proteomes" id="UP000796880">
    <property type="component" value="Unassembled WGS sequence"/>
</dbReference>
<evidence type="ECO:0000313" key="4">
    <source>
        <dbReference type="EMBL" id="KAF3441757.1"/>
    </source>
</evidence>
<dbReference type="OrthoDB" id="687739at2759"/>